<dbReference type="PANTHER" id="PTHR23502:SF5">
    <property type="entry name" value="QUINIDINE RESISTANCE PROTEIN 3"/>
    <property type="match status" value="1"/>
</dbReference>
<dbReference type="InterPro" id="IPR020846">
    <property type="entry name" value="MFS_dom"/>
</dbReference>
<keyword evidence="3 5" id="KW-1133">Transmembrane helix</keyword>
<dbReference type="Gene3D" id="1.20.1250.20">
    <property type="entry name" value="MFS general substrate transporter like domains"/>
    <property type="match status" value="1"/>
</dbReference>
<evidence type="ECO:0000256" key="5">
    <source>
        <dbReference type="SAM" id="Phobius"/>
    </source>
</evidence>
<feature type="transmembrane region" description="Helical" evidence="5">
    <location>
        <begin position="95"/>
        <end position="113"/>
    </location>
</feature>
<feature type="transmembrane region" description="Helical" evidence="5">
    <location>
        <begin position="28"/>
        <end position="50"/>
    </location>
</feature>
<feature type="transmembrane region" description="Helical" evidence="5">
    <location>
        <begin position="294"/>
        <end position="321"/>
    </location>
</feature>
<evidence type="ECO:0000256" key="4">
    <source>
        <dbReference type="ARBA" id="ARBA00023136"/>
    </source>
</evidence>
<feature type="domain" description="Major facilitator superfamily (MFS) profile" evidence="6">
    <location>
        <begin position="29"/>
        <end position="458"/>
    </location>
</feature>
<evidence type="ECO:0000256" key="1">
    <source>
        <dbReference type="ARBA" id="ARBA00004141"/>
    </source>
</evidence>
<feature type="transmembrane region" description="Helical" evidence="5">
    <location>
        <begin position="155"/>
        <end position="173"/>
    </location>
</feature>
<evidence type="ECO:0000256" key="2">
    <source>
        <dbReference type="ARBA" id="ARBA00022692"/>
    </source>
</evidence>
<dbReference type="GO" id="GO:0005886">
    <property type="term" value="C:plasma membrane"/>
    <property type="evidence" value="ECO:0007669"/>
    <property type="project" value="TreeGrafter"/>
</dbReference>
<dbReference type="PROSITE" id="PS50850">
    <property type="entry name" value="MFS"/>
    <property type="match status" value="1"/>
</dbReference>
<sequence length="466" mass="52000">MTYWKSLLKVKISVTKDPRHLPAWRKRLLLGLVCFIAIIPGFCSTIYLPALEAIIEELDSPSIMVTLSNSLFVLFMGIAPIFYSSISDHWKIRRSVYFFSIIIYTVGSLAALFANDIEALLGMRILQAIGISSAWAIGAGSVADIYEVHERGNALGIYFTGQFAGPLFGPIFGGFLVERWGWRSVFWLMFVFGCILLLLVFFAMEETYREESVWGKEASDFNEKIVSAIDQKNETESTVIEVKRMNPFASLSLLRHPFVLIFSIATGLAFGGMFAVENMLPGLYTNIYGLSSSLIGLTFISPGLGEVFGSLICGKLSDYFLTRAREKRGEGATYPEDRLTPNVWPAAFILNPLSFFLWGWPVQLGWNIWVSVIMFGLQCFAMVQVFNPAMSYLVDAVSDRGASVTAAANLVRMIWSCVLSLMANPMTEAVGPGWVTFFFGMLNFVWAFLLLLMKVKGPQIRAYSGY</sequence>
<feature type="transmembrane region" description="Helical" evidence="5">
    <location>
        <begin position="62"/>
        <end position="83"/>
    </location>
</feature>
<dbReference type="InterPro" id="IPR011701">
    <property type="entry name" value="MFS"/>
</dbReference>
<evidence type="ECO:0000313" key="8">
    <source>
        <dbReference type="Proteomes" id="UP000613177"/>
    </source>
</evidence>
<accession>A0A8H7STX1</accession>
<dbReference type="Pfam" id="PF07690">
    <property type="entry name" value="MFS_1"/>
    <property type="match status" value="1"/>
</dbReference>
<feature type="transmembrane region" description="Helical" evidence="5">
    <location>
        <begin position="434"/>
        <end position="453"/>
    </location>
</feature>
<keyword evidence="8" id="KW-1185">Reference proteome</keyword>
<feature type="transmembrane region" description="Helical" evidence="5">
    <location>
        <begin position="366"/>
        <end position="389"/>
    </location>
</feature>
<gene>
    <name evidence="7" type="ORF">INT48_000228</name>
</gene>
<dbReference type="GO" id="GO:0022857">
    <property type="term" value="F:transmembrane transporter activity"/>
    <property type="evidence" value="ECO:0007669"/>
    <property type="project" value="InterPro"/>
</dbReference>
<dbReference type="Proteomes" id="UP000613177">
    <property type="component" value="Unassembled WGS sequence"/>
</dbReference>
<proteinExistence type="predicted"/>
<organism evidence="7 8">
    <name type="scientific">Thamnidium elegans</name>
    <dbReference type="NCBI Taxonomy" id="101142"/>
    <lineage>
        <taxon>Eukaryota</taxon>
        <taxon>Fungi</taxon>
        <taxon>Fungi incertae sedis</taxon>
        <taxon>Mucoromycota</taxon>
        <taxon>Mucoromycotina</taxon>
        <taxon>Mucoromycetes</taxon>
        <taxon>Mucorales</taxon>
        <taxon>Mucorineae</taxon>
        <taxon>Mucoraceae</taxon>
        <taxon>Thamnidium</taxon>
    </lineage>
</organism>
<evidence type="ECO:0000313" key="7">
    <source>
        <dbReference type="EMBL" id="KAG2234986.1"/>
    </source>
</evidence>
<dbReference type="PANTHER" id="PTHR23502">
    <property type="entry name" value="MAJOR FACILITATOR SUPERFAMILY"/>
    <property type="match status" value="1"/>
</dbReference>
<dbReference type="SUPFAM" id="SSF103473">
    <property type="entry name" value="MFS general substrate transporter"/>
    <property type="match status" value="1"/>
</dbReference>
<dbReference type="EMBL" id="JAEPRE010000041">
    <property type="protein sequence ID" value="KAG2234986.1"/>
    <property type="molecule type" value="Genomic_DNA"/>
</dbReference>
<feature type="transmembrane region" description="Helical" evidence="5">
    <location>
        <begin position="185"/>
        <end position="204"/>
    </location>
</feature>
<comment type="caution">
    <text evidence="7">The sequence shown here is derived from an EMBL/GenBank/DDBJ whole genome shotgun (WGS) entry which is preliminary data.</text>
</comment>
<evidence type="ECO:0000259" key="6">
    <source>
        <dbReference type="PROSITE" id="PS50850"/>
    </source>
</evidence>
<protein>
    <recommendedName>
        <fullName evidence="6">Major facilitator superfamily (MFS) profile domain-containing protein</fullName>
    </recommendedName>
</protein>
<keyword evidence="2 5" id="KW-0812">Transmembrane</keyword>
<comment type="subcellular location">
    <subcellularLocation>
        <location evidence="1">Membrane</location>
        <topology evidence="1">Multi-pass membrane protein</topology>
    </subcellularLocation>
</comment>
<feature type="transmembrane region" description="Helical" evidence="5">
    <location>
        <begin position="125"/>
        <end position="143"/>
    </location>
</feature>
<dbReference type="AlphaFoldDB" id="A0A8H7STX1"/>
<keyword evidence="4 5" id="KW-0472">Membrane</keyword>
<feature type="transmembrane region" description="Helical" evidence="5">
    <location>
        <begin position="253"/>
        <end position="274"/>
    </location>
</feature>
<reference evidence="7" key="1">
    <citation type="submission" date="2021-01" db="EMBL/GenBank/DDBJ databases">
        <title>Metabolic potential, ecology and presence of endohyphal bacteria is reflected in genomic diversity of Mucoromycotina.</title>
        <authorList>
            <person name="Muszewska A."/>
            <person name="Okrasinska A."/>
            <person name="Steczkiewicz K."/>
            <person name="Drgas O."/>
            <person name="Orlowska M."/>
            <person name="Perlinska-Lenart U."/>
            <person name="Aleksandrzak-Piekarczyk T."/>
            <person name="Szatraj K."/>
            <person name="Zielenkiewicz U."/>
            <person name="Pilsyk S."/>
            <person name="Malc E."/>
            <person name="Mieczkowski P."/>
            <person name="Kruszewska J.S."/>
            <person name="Biernat P."/>
            <person name="Pawlowska J."/>
        </authorList>
    </citation>
    <scope>NUCLEOTIDE SEQUENCE</scope>
    <source>
        <strain evidence="7">WA0000018081</strain>
    </source>
</reference>
<dbReference type="InterPro" id="IPR036259">
    <property type="entry name" value="MFS_trans_sf"/>
</dbReference>
<evidence type="ECO:0000256" key="3">
    <source>
        <dbReference type="ARBA" id="ARBA00022989"/>
    </source>
</evidence>
<name>A0A8H7STX1_9FUNG</name>